<keyword evidence="8" id="KW-0282">Flagellum</keyword>
<dbReference type="Pfam" id="PF00460">
    <property type="entry name" value="Flg_bb_rod"/>
    <property type="match status" value="1"/>
</dbReference>
<dbReference type="PROSITE" id="PS00588">
    <property type="entry name" value="FLAGELLA_BB_ROD"/>
    <property type="match status" value="1"/>
</dbReference>
<feature type="domain" description="Flagellar basal-body/hook protein C-terminal" evidence="6">
    <location>
        <begin position="211"/>
        <end position="255"/>
    </location>
</feature>
<evidence type="ECO:0000256" key="2">
    <source>
        <dbReference type="ARBA" id="ARBA00009677"/>
    </source>
</evidence>
<protein>
    <submittedName>
        <fullName evidence="8">Flagellar hook-basal body protein</fullName>
    </submittedName>
</protein>
<evidence type="ECO:0000256" key="4">
    <source>
        <dbReference type="RuleBase" id="RU362116"/>
    </source>
</evidence>
<dbReference type="InterPro" id="IPR010930">
    <property type="entry name" value="Flg_bb/hook_C_dom"/>
</dbReference>
<keyword evidence="8" id="KW-0966">Cell projection</keyword>
<feature type="domain" description="Flagellar basal body rod protein N-terminal" evidence="5">
    <location>
        <begin position="5"/>
        <end position="35"/>
    </location>
</feature>
<name>A0ABV8RDR3_9SPHN</name>
<keyword evidence="8" id="KW-0969">Cilium</keyword>
<comment type="caution">
    <text evidence="8">The sequence shown here is derived from an EMBL/GenBank/DDBJ whole genome shotgun (WGS) entry which is preliminary data.</text>
</comment>
<evidence type="ECO:0000313" key="8">
    <source>
        <dbReference type="EMBL" id="MFC4291059.1"/>
    </source>
</evidence>
<dbReference type="SUPFAM" id="SSF117143">
    <property type="entry name" value="Flagellar hook protein flgE"/>
    <property type="match status" value="1"/>
</dbReference>
<keyword evidence="9" id="KW-1185">Reference proteome</keyword>
<reference evidence="9" key="1">
    <citation type="journal article" date="2019" name="Int. J. Syst. Evol. Microbiol.">
        <title>The Global Catalogue of Microorganisms (GCM) 10K type strain sequencing project: providing services to taxonomists for standard genome sequencing and annotation.</title>
        <authorList>
            <consortium name="The Broad Institute Genomics Platform"/>
            <consortium name="The Broad Institute Genome Sequencing Center for Infectious Disease"/>
            <person name="Wu L."/>
            <person name="Ma J."/>
        </authorList>
    </citation>
    <scope>NUCLEOTIDE SEQUENCE [LARGE SCALE GENOMIC DNA]</scope>
    <source>
        <strain evidence="9">CECT 8531</strain>
    </source>
</reference>
<organism evidence="8 9">
    <name type="scientific">Sphingorhabdus arenilitoris</name>
    <dbReference type="NCBI Taxonomy" id="1490041"/>
    <lineage>
        <taxon>Bacteria</taxon>
        <taxon>Pseudomonadati</taxon>
        <taxon>Pseudomonadota</taxon>
        <taxon>Alphaproteobacteria</taxon>
        <taxon>Sphingomonadales</taxon>
        <taxon>Sphingomonadaceae</taxon>
        <taxon>Sphingorhabdus</taxon>
    </lineage>
</organism>
<dbReference type="Proteomes" id="UP001595887">
    <property type="component" value="Unassembled WGS sequence"/>
</dbReference>
<evidence type="ECO:0000256" key="3">
    <source>
        <dbReference type="ARBA" id="ARBA00023143"/>
    </source>
</evidence>
<dbReference type="InterPro" id="IPR019776">
    <property type="entry name" value="Flagellar_basal_body_rod_CS"/>
</dbReference>
<dbReference type="PANTHER" id="PTHR30435:SF19">
    <property type="entry name" value="FLAGELLAR BASAL-BODY ROD PROTEIN FLGG"/>
    <property type="match status" value="1"/>
</dbReference>
<dbReference type="InterPro" id="IPR037925">
    <property type="entry name" value="FlgE/F/G-like"/>
</dbReference>
<comment type="subcellular location">
    <subcellularLocation>
        <location evidence="1 4">Bacterial flagellum basal body</location>
    </subcellularLocation>
</comment>
<accession>A0ABV8RDR3</accession>
<dbReference type="NCBIfam" id="TIGR03506">
    <property type="entry name" value="FlgEFG_subfam"/>
    <property type="match status" value="1"/>
</dbReference>
<sequence length="257" mass="27437">MNGAFYIGATGLNAQQRGLDVIANNVANVNTSGFKRAEMRFSELLTPPVDANQPTQPIRAATNFLNGVKSSEVSRVYEQGDLRQTGNPLDLAIEGDGFVEILGPNGVSWLWRGGTLAINEDGMLQTEDGLLLRGLIQIPEDATDIRIDREGRVLAITSQENGPVELGAIDLVMPSDRTALAPSGSGYYAVEGDSGIRSFVPGEDGKGVFVQGSIETSNVELTEEMVALLLMQRAYAANAQVVQAGDQLMSIANGLRR</sequence>
<evidence type="ECO:0000259" key="6">
    <source>
        <dbReference type="Pfam" id="PF06429"/>
    </source>
</evidence>
<dbReference type="InterPro" id="IPR001444">
    <property type="entry name" value="Flag_bb_rod_N"/>
</dbReference>
<dbReference type="InterPro" id="IPR053967">
    <property type="entry name" value="LlgE_F_G-like_D1"/>
</dbReference>
<dbReference type="EMBL" id="JBHSDH010000007">
    <property type="protein sequence ID" value="MFC4291059.1"/>
    <property type="molecule type" value="Genomic_DNA"/>
</dbReference>
<feature type="domain" description="Flagellar hook protein FlgE/F/G-like D1" evidence="7">
    <location>
        <begin position="92"/>
        <end position="154"/>
    </location>
</feature>
<evidence type="ECO:0000313" key="9">
    <source>
        <dbReference type="Proteomes" id="UP001595887"/>
    </source>
</evidence>
<dbReference type="Pfam" id="PF22692">
    <property type="entry name" value="LlgE_F_G_D1"/>
    <property type="match status" value="1"/>
</dbReference>
<dbReference type="Pfam" id="PF06429">
    <property type="entry name" value="Flg_bbr_C"/>
    <property type="match status" value="1"/>
</dbReference>
<keyword evidence="3 4" id="KW-0975">Bacterial flagellum</keyword>
<dbReference type="RefSeq" id="WP_381420660.1">
    <property type="nucleotide sequence ID" value="NZ_JBHSDH010000007.1"/>
</dbReference>
<evidence type="ECO:0000259" key="5">
    <source>
        <dbReference type="Pfam" id="PF00460"/>
    </source>
</evidence>
<evidence type="ECO:0000259" key="7">
    <source>
        <dbReference type="Pfam" id="PF22692"/>
    </source>
</evidence>
<comment type="similarity">
    <text evidence="2 4">Belongs to the flagella basal body rod proteins family.</text>
</comment>
<dbReference type="InterPro" id="IPR020013">
    <property type="entry name" value="Flagellar_FlgE/F/G"/>
</dbReference>
<gene>
    <name evidence="8" type="ORF">ACFOWX_01380</name>
</gene>
<proteinExistence type="inferred from homology"/>
<evidence type="ECO:0000256" key="1">
    <source>
        <dbReference type="ARBA" id="ARBA00004117"/>
    </source>
</evidence>
<dbReference type="PANTHER" id="PTHR30435">
    <property type="entry name" value="FLAGELLAR PROTEIN"/>
    <property type="match status" value="1"/>
</dbReference>